<gene>
    <name evidence="1" type="ORF">LZ495_08095</name>
</gene>
<protein>
    <submittedName>
        <fullName evidence="1">Uncharacterized protein</fullName>
    </submittedName>
</protein>
<sequence length="63" mass="6984">MARARVWGRSARGALDDDELRHLAGQLMRQMDTSDPAGREFARFAACVVEMSNAPPRQVRSPA</sequence>
<dbReference type="EMBL" id="JAKFHA010000003">
    <property type="protein sequence ID" value="MCF2527177.1"/>
    <property type="molecule type" value="Genomic_DNA"/>
</dbReference>
<dbReference type="AlphaFoldDB" id="A0AA41U160"/>
<evidence type="ECO:0000313" key="2">
    <source>
        <dbReference type="Proteomes" id="UP001165378"/>
    </source>
</evidence>
<evidence type="ECO:0000313" key="1">
    <source>
        <dbReference type="EMBL" id="MCF2527177.1"/>
    </source>
</evidence>
<comment type="caution">
    <text evidence="1">The sequence shown here is derived from an EMBL/GenBank/DDBJ whole genome shotgun (WGS) entry which is preliminary data.</text>
</comment>
<dbReference type="Proteomes" id="UP001165378">
    <property type="component" value="Unassembled WGS sequence"/>
</dbReference>
<organism evidence="1 2">
    <name type="scientific">Yinghuangia soli</name>
    <dbReference type="NCBI Taxonomy" id="2908204"/>
    <lineage>
        <taxon>Bacteria</taxon>
        <taxon>Bacillati</taxon>
        <taxon>Actinomycetota</taxon>
        <taxon>Actinomycetes</taxon>
        <taxon>Kitasatosporales</taxon>
        <taxon>Streptomycetaceae</taxon>
        <taxon>Yinghuangia</taxon>
    </lineage>
</organism>
<dbReference type="RefSeq" id="WP_235051320.1">
    <property type="nucleotide sequence ID" value="NZ_JAKFHA010000003.1"/>
</dbReference>
<proteinExistence type="predicted"/>
<accession>A0AA41U160</accession>
<keyword evidence="2" id="KW-1185">Reference proteome</keyword>
<reference evidence="1" key="1">
    <citation type="submission" date="2022-01" db="EMBL/GenBank/DDBJ databases">
        <title>Genome-Based Taxonomic Classification of the Phylum Actinobacteria.</title>
        <authorList>
            <person name="Gao Y."/>
        </authorList>
    </citation>
    <scope>NUCLEOTIDE SEQUENCE</scope>
    <source>
        <strain evidence="1">KLBMP 8922</strain>
    </source>
</reference>
<name>A0AA41U160_9ACTN</name>